<dbReference type="Proteomes" id="UP001165121">
    <property type="component" value="Unassembled WGS sequence"/>
</dbReference>
<sequence>MSAPTPPESLVQYGEPIFTGETLDPPKKAPGVVGAGSSSNAITAATVVAAAAESSGSATDGKGSDGVARVEDILNAILSPQYAIAISNGFVLH</sequence>
<evidence type="ECO:0000313" key="2">
    <source>
        <dbReference type="EMBL" id="GMF17755.1"/>
    </source>
</evidence>
<comment type="caution">
    <text evidence="2">The sequence shown here is derived from an EMBL/GenBank/DDBJ whole genome shotgun (WGS) entry which is preliminary data.</text>
</comment>
<feature type="region of interest" description="Disordered" evidence="1">
    <location>
        <begin position="1"/>
        <end position="35"/>
    </location>
</feature>
<organism evidence="2 3">
    <name type="scientific">Phytophthora fragariaefolia</name>
    <dbReference type="NCBI Taxonomy" id="1490495"/>
    <lineage>
        <taxon>Eukaryota</taxon>
        <taxon>Sar</taxon>
        <taxon>Stramenopiles</taxon>
        <taxon>Oomycota</taxon>
        <taxon>Peronosporomycetes</taxon>
        <taxon>Peronosporales</taxon>
        <taxon>Peronosporaceae</taxon>
        <taxon>Phytophthora</taxon>
    </lineage>
</organism>
<accession>A0A9W6TR94</accession>
<reference evidence="2" key="1">
    <citation type="submission" date="2023-04" db="EMBL/GenBank/DDBJ databases">
        <title>Phytophthora fragariaefolia NBRC 109709.</title>
        <authorList>
            <person name="Ichikawa N."/>
            <person name="Sato H."/>
            <person name="Tonouchi N."/>
        </authorList>
    </citation>
    <scope>NUCLEOTIDE SEQUENCE</scope>
    <source>
        <strain evidence="2">NBRC 109709</strain>
    </source>
</reference>
<proteinExistence type="predicted"/>
<keyword evidence="3" id="KW-1185">Reference proteome</keyword>
<dbReference type="OrthoDB" id="180516at2759"/>
<dbReference type="EMBL" id="BSXT01000109">
    <property type="protein sequence ID" value="GMF17755.1"/>
    <property type="molecule type" value="Genomic_DNA"/>
</dbReference>
<evidence type="ECO:0000313" key="3">
    <source>
        <dbReference type="Proteomes" id="UP001165121"/>
    </source>
</evidence>
<gene>
    <name evidence="2" type="ORF">Pfra01_000133000</name>
</gene>
<name>A0A9W6TR94_9STRA</name>
<dbReference type="AlphaFoldDB" id="A0A9W6TR94"/>
<evidence type="ECO:0000256" key="1">
    <source>
        <dbReference type="SAM" id="MobiDB-lite"/>
    </source>
</evidence>
<protein>
    <submittedName>
        <fullName evidence="2">Unnamed protein product</fullName>
    </submittedName>
</protein>